<gene>
    <name evidence="3" type="ordered locus">Cyan7425_4108</name>
</gene>
<feature type="region of interest" description="Disordered" evidence="2">
    <location>
        <begin position="294"/>
        <end position="318"/>
    </location>
</feature>
<dbReference type="InterPro" id="IPR021451">
    <property type="entry name" value="DUF3102"/>
</dbReference>
<feature type="coiled-coil region" evidence="1">
    <location>
        <begin position="359"/>
        <end position="386"/>
    </location>
</feature>
<accession>B8HWJ6</accession>
<proteinExistence type="predicted"/>
<protein>
    <submittedName>
        <fullName evidence="3">Uncharacterized protein</fullName>
    </submittedName>
</protein>
<reference evidence="3" key="1">
    <citation type="submission" date="2009-01" db="EMBL/GenBank/DDBJ databases">
        <title>Complete sequence of chromosome Cyanothece sp. PCC 7425.</title>
        <authorList>
            <consortium name="US DOE Joint Genome Institute"/>
            <person name="Lucas S."/>
            <person name="Copeland A."/>
            <person name="Lapidus A."/>
            <person name="Glavina del Rio T."/>
            <person name="Dalin E."/>
            <person name="Tice H."/>
            <person name="Bruce D."/>
            <person name="Goodwin L."/>
            <person name="Pitluck S."/>
            <person name="Sims D."/>
            <person name="Meineke L."/>
            <person name="Brettin T."/>
            <person name="Detter J.C."/>
            <person name="Han C."/>
            <person name="Larimer F."/>
            <person name="Land M."/>
            <person name="Hauser L."/>
            <person name="Kyrpides N."/>
            <person name="Ovchinnikova G."/>
            <person name="Liberton M."/>
            <person name="Stoeckel J."/>
            <person name="Banerjee A."/>
            <person name="Singh A."/>
            <person name="Page L."/>
            <person name="Sato H."/>
            <person name="Zhao L."/>
            <person name="Sherman L."/>
            <person name="Pakrasi H."/>
            <person name="Richardson P."/>
        </authorList>
    </citation>
    <scope>NUCLEOTIDE SEQUENCE</scope>
    <source>
        <strain evidence="3">PCC 7425</strain>
    </source>
</reference>
<keyword evidence="1" id="KW-0175">Coiled coil</keyword>
<evidence type="ECO:0000256" key="2">
    <source>
        <dbReference type="SAM" id="MobiDB-lite"/>
    </source>
</evidence>
<dbReference type="KEGG" id="cyn:Cyan7425_4108"/>
<dbReference type="HOGENOM" id="CLU_658443_0_0_3"/>
<evidence type="ECO:0000313" key="3">
    <source>
        <dbReference type="EMBL" id="ACL46422.1"/>
    </source>
</evidence>
<dbReference type="EMBL" id="CP001344">
    <property type="protein sequence ID" value="ACL46422.1"/>
    <property type="molecule type" value="Genomic_DNA"/>
</dbReference>
<organism evidence="3">
    <name type="scientific">Cyanothece sp. (strain PCC 7425 / ATCC 29141)</name>
    <dbReference type="NCBI Taxonomy" id="395961"/>
    <lineage>
        <taxon>Bacteria</taxon>
        <taxon>Bacillati</taxon>
        <taxon>Cyanobacteriota</taxon>
        <taxon>Cyanophyceae</taxon>
        <taxon>Gomontiellales</taxon>
        <taxon>Cyanothecaceae</taxon>
        <taxon>Cyanothece</taxon>
    </lineage>
</organism>
<dbReference type="OrthoDB" id="484353at2"/>
<sequence>MSSDTLLTEKKSISVGSEVRCSQGKLFAGRVYTVMAIEGDKVRLCEKGSSLCSNPSYWNTCFMDNLQLVTEIDEFKPHSADITSIDIPTCNVNWKNLREQFEKESSYIKASTVAVTTKVTDGVNTVDEAVAGGEPMEKLENNSSVNETVTSVVPSMAVPEDKVVTNTGTPEVMEDEAITVVAVEVLNNDLPDDMQVLASQVNQLCKELEFHRRKGLAAMLSLGQALSKAKQKVPHGEWEDWVKDNCGFSDRMAQYYMKGAKQWNSLNEARKSEIISDLGKPTLTKLLKMIREANTKPSEEKPPSSSTSLPPGGKGANGETLLVVQNTQNLTEVDTSPKPSQKGLPAAGGTSALTEDDTLDQGQKGLDRLEAACKSLNQLLQDLLKLSVSDEQFDDLAHKLQIFEDSMRLYFASSLSS</sequence>
<name>B8HWJ6_CYAP4</name>
<dbReference type="Pfam" id="PF11300">
    <property type="entry name" value="DUF3102"/>
    <property type="match status" value="1"/>
</dbReference>
<evidence type="ECO:0000256" key="1">
    <source>
        <dbReference type="SAM" id="Coils"/>
    </source>
</evidence>
<feature type="region of interest" description="Disordered" evidence="2">
    <location>
        <begin position="331"/>
        <end position="358"/>
    </location>
</feature>
<dbReference type="AlphaFoldDB" id="B8HWJ6"/>